<name>A0A9X4MBY1_9CYAN</name>
<dbReference type="Proteomes" id="UP001152872">
    <property type="component" value="Unassembled WGS sequence"/>
</dbReference>
<comment type="caution">
    <text evidence="1">The sequence shown here is derived from an EMBL/GenBank/DDBJ whole genome shotgun (WGS) entry which is preliminary data.</text>
</comment>
<keyword evidence="2" id="KW-1185">Reference proteome</keyword>
<accession>A0A9X4MBY1</accession>
<organism evidence="1 2">
    <name type="scientific">Pseudanabaena catenata USMAC16</name>
    <dbReference type="NCBI Taxonomy" id="1855837"/>
    <lineage>
        <taxon>Bacteria</taxon>
        <taxon>Bacillati</taxon>
        <taxon>Cyanobacteriota</taxon>
        <taxon>Cyanophyceae</taxon>
        <taxon>Pseudanabaenales</taxon>
        <taxon>Pseudanabaenaceae</taxon>
        <taxon>Pseudanabaena</taxon>
    </lineage>
</organism>
<dbReference type="RefSeq" id="WP_009627707.1">
    <property type="nucleotide sequence ID" value="NZ_VBTY01000110.1"/>
</dbReference>
<dbReference type="EMBL" id="VBTY01000110">
    <property type="protein sequence ID" value="MDG3495575.1"/>
    <property type="molecule type" value="Genomic_DNA"/>
</dbReference>
<evidence type="ECO:0000313" key="2">
    <source>
        <dbReference type="Proteomes" id="UP001152872"/>
    </source>
</evidence>
<protein>
    <submittedName>
        <fullName evidence="1">Uncharacterized protein</fullName>
    </submittedName>
</protein>
<sequence length="100" mass="11055">MATPHRTKQVNLRFPLPLLSQIKSQADAKQQAIADWILAVVSREFVPAAEPSPEPEQSVVESETAPFTLHPELLTYVESSLAPLYSQISELRTQLGESKA</sequence>
<dbReference type="AlphaFoldDB" id="A0A9X4MBY1"/>
<evidence type="ECO:0000313" key="1">
    <source>
        <dbReference type="EMBL" id="MDG3495575.1"/>
    </source>
</evidence>
<gene>
    <name evidence="1" type="ORF">FEV09_13545</name>
</gene>
<proteinExistence type="predicted"/>
<reference evidence="1" key="1">
    <citation type="submission" date="2019-05" db="EMBL/GenBank/DDBJ databases">
        <title>Whole genome sequencing of Pseudanabaena catenata USMAC16.</title>
        <authorList>
            <person name="Khan Z."/>
            <person name="Omar W.M."/>
            <person name="Convey P."/>
            <person name="Merican F."/>
            <person name="Najimudin N."/>
        </authorList>
    </citation>
    <scope>NUCLEOTIDE SEQUENCE</scope>
    <source>
        <strain evidence="1">USMAC16</strain>
    </source>
</reference>